<reference evidence="5 6" key="1">
    <citation type="submission" date="2022-04" db="EMBL/GenBank/DDBJ databases">
        <title>The arsenic-methylating capacity of Chitinophaga filiformis YT5 during chitin decomposition.</title>
        <authorList>
            <person name="Chen G."/>
            <person name="Liang Y."/>
        </authorList>
    </citation>
    <scope>NUCLEOTIDE SEQUENCE [LARGE SCALE GENOMIC DNA]</scope>
    <source>
        <strain evidence="5 6">YT5</strain>
    </source>
</reference>
<dbReference type="EMBL" id="CP095855">
    <property type="protein sequence ID" value="UPK67245.1"/>
    <property type="molecule type" value="Genomic_DNA"/>
</dbReference>
<dbReference type="Proteomes" id="UP000830198">
    <property type="component" value="Chromosome"/>
</dbReference>
<evidence type="ECO:0000313" key="6">
    <source>
        <dbReference type="Proteomes" id="UP000830198"/>
    </source>
</evidence>
<dbReference type="Gene3D" id="2.40.30.170">
    <property type="match status" value="1"/>
</dbReference>
<dbReference type="SUPFAM" id="SSF111369">
    <property type="entry name" value="HlyD-like secretion proteins"/>
    <property type="match status" value="1"/>
</dbReference>
<dbReference type="InterPro" id="IPR058625">
    <property type="entry name" value="MdtA-like_BSH"/>
</dbReference>
<proteinExistence type="predicted"/>
<comment type="subcellular location">
    <subcellularLocation>
        <location evidence="1">Cell envelope</location>
    </subcellularLocation>
</comment>
<dbReference type="Pfam" id="PF25954">
    <property type="entry name" value="Beta-barrel_RND_2"/>
    <property type="match status" value="1"/>
</dbReference>
<protein>
    <submittedName>
        <fullName evidence="5">Efflux RND transporter periplasmic adaptor subunit</fullName>
    </submittedName>
</protein>
<name>A0ABY4HV26_CHIFI</name>
<accession>A0ABY4HV26</accession>
<gene>
    <name evidence="5" type="ORF">MYF79_20090</name>
</gene>
<evidence type="ECO:0000259" key="4">
    <source>
        <dbReference type="Pfam" id="PF25954"/>
    </source>
</evidence>
<keyword evidence="2" id="KW-0175">Coiled coil</keyword>
<dbReference type="PANTHER" id="PTHR32347">
    <property type="entry name" value="EFFLUX SYSTEM COMPONENT YKNX-RELATED"/>
    <property type="match status" value="1"/>
</dbReference>
<dbReference type="Gene3D" id="2.40.50.100">
    <property type="match status" value="2"/>
</dbReference>
<feature type="domain" description="CusB-like beta-barrel" evidence="4">
    <location>
        <begin position="230"/>
        <end position="301"/>
    </location>
</feature>
<dbReference type="PANTHER" id="PTHR32347:SF14">
    <property type="entry name" value="EFFLUX SYSTEM COMPONENT YKNX-RELATED"/>
    <property type="match status" value="1"/>
</dbReference>
<dbReference type="InterPro" id="IPR058792">
    <property type="entry name" value="Beta-barrel_RND_2"/>
</dbReference>
<organism evidence="5 6">
    <name type="scientific">Chitinophaga filiformis</name>
    <name type="common">Myxococcus filiformis</name>
    <name type="synonym">Flexibacter filiformis</name>
    <dbReference type="NCBI Taxonomy" id="104663"/>
    <lineage>
        <taxon>Bacteria</taxon>
        <taxon>Pseudomonadati</taxon>
        <taxon>Bacteroidota</taxon>
        <taxon>Chitinophagia</taxon>
        <taxon>Chitinophagales</taxon>
        <taxon>Chitinophagaceae</taxon>
        <taxon>Chitinophaga</taxon>
    </lineage>
</organism>
<evidence type="ECO:0000256" key="1">
    <source>
        <dbReference type="ARBA" id="ARBA00004196"/>
    </source>
</evidence>
<keyword evidence="6" id="KW-1185">Reference proteome</keyword>
<evidence type="ECO:0000259" key="3">
    <source>
        <dbReference type="Pfam" id="PF25917"/>
    </source>
</evidence>
<evidence type="ECO:0000313" key="5">
    <source>
        <dbReference type="EMBL" id="UPK67245.1"/>
    </source>
</evidence>
<dbReference type="PROSITE" id="PS51257">
    <property type="entry name" value="PROKAR_LIPOPROTEIN"/>
    <property type="match status" value="1"/>
</dbReference>
<dbReference type="InterPro" id="IPR050465">
    <property type="entry name" value="UPF0194_transport"/>
</dbReference>
<feature type="domain" description="Multidrug resistance protein MdtA-like barrel-sandwich hybrid" evidence="3">
    <location>
        <begin position="46"/>
        <end position="221"/>
    </location>
</feature>
<sequence length="360" mass="40415">MKSPLFLPGLLVILVSCGSKQEKTKPVYEKITESVYASGIVKSSNQYEVFSRVNGIVDKRLVKEGDLVDKGGAIVQLSGVTAQLQAENARIAAEHATQTANFQRLAELRLSIDLAKIKLEQDAIQLNRQRNLWAQQIGSRNELDQRELAWKTSRNNYDAACLRYAELKREISFGEKQAFKNLEISKSQVNDYTIKSEYSGKVYEILVEEGEMVTIQQPIAVVGDASSFLLELQVDEYDIARVRPGQKIIITMDSYRGQLFQAVVTKVKPFMHERSKTFTVEAQFLQPPSVLYPNLTCEANIVVAQKENALTIPRACLLEGNYILLANKEKRKVITGLMDYQKVEIIKGITASDLILKPAP</sequence>
<dbReference type="RefSeq" id="WP_247809458.1">
    <property type="nucleotide sequence ID" value="NZ_CP095855.1"/>
</dbReference>
<dbReference type="Pfam" id="PF25917">
    <property type="entry name" value="BSH_RND"/>
    <property type="match status" value="1"/>
</dbReference>
<evidence type="ECO:0000256" key="2">
    <source>
        <dbReference type="ARBA" id="ARBA00023054"/>
    </source>
</evidence>